<dbReference type="SUPFAM" id="SSF55282">
    <property type="entry name" value="RL5-like"/>
    <property type="match status" value="1"/>
</dbReference>
<protein>
    <recommendedName>
        <fullName evidence="1">50S ribosomal protein L5</fullName>
    </recommendedName>
</protein>
<dbReference type="Gene3D" id="3.30.1440.10">
    <property type="match status" value="1"/>
</dbReference>
<evidence type="ECO:0000313" key="4">
    <source>
        <dbReference type="Proteomes" id="UP000782843"/>
    </source>
</evidence>
<dbReference type="InterPro" id="IPR022803">
    <property type="entry name" value="Ribosomal_uL5_dom_sf"/>
</dbReference>
<feature type="domain" description="Large ribosomal subunit protein uL5 C-terminal" evidence="2">
    <location>
        <begin position="3"/>
        <end position="32"/>
    </location>
</feature>
<gene>
    <name evidence="3" type="ORF">KC660_04380</name>
</gene>
<comment type="caution">
    <text evidence="3">The sequence shown here is derived from an EMBL/GenBank/DDBJ whole genome shotgun (WGS) entry which is preliminary data.</text>
</comment>
<reference evidence="3" key="2">
    <citation type="journal article" date="2021" name="Microbiome">
        <title>Successional dynamics and alternative stable states in a saline activated sludge microbial community over 9 years.</title>
        <authorList>
            <person name="Wang Y."/>
            <person name="Ye J."/>
            <person name="Ju F."/>
            <person name="Liu L."/>
            <person name="Boyd J.A."/>
            <person name="Deng Y."/>
            <person name="Parks D.H."/>
            <person name="Jiang X."/>
            <person name="Yin X."/>
            <person name="Woodcroft B.J."/>
            <person name="Tyson G.W."/>
            <person name="Hugenholtz P."/>
            <person name="Polz M.F."/>
            <person name="Zhang T."/>
        </authorList>
    </citation>
    <scope>NUCLEOTIDE SEQUENCE</scope>
    <source>
        <strain evidence="3">HKST-UBA10</strain>
    </source>
</reference>
<evidence type="ECO:0000256" key="1">
    <source>
        <dbReference type="ARBA" id="ARBA00035461"/>
    </source>
</evidence>
<accession>A0A955L429</accession>
<dbReference type="InterPro" id="IPR031309">
    <property type="entry name" value="Ribosomal_uL5_C"/>
</dbReference>
<dbReference type="AlphaFoldDB" id="A0A955L429"/>
<name>A0A955L429_9BACT</name>
<sequence>MPVMLQVTLRKGKAYDFLWRLTTLVLPRVRDFA</sequence>
<proteinExistence type="predicted"/>
<reference evidence="3" key="1">
    <citation type="submission" date="2020-04" db="EMBL/GenBank/DDBJ databases">
        <authorList>
            <person name="Zhang T."/>
        </authorList>
    </citation>
    <scope>NUCLEOTIDE SEQUENCE</scope>
    <source>
        <strain evidence="3">HKST-UBA10</strain>
    </source>
</reference>
<evidence type="ECO:0000313" key="3">
    <source>
        <dbReference type="EMBL" id="MCA9382612.1"/>
    </source>
</evidence>
<dbReference type="EMBL" id="JAGQLG010000181">
    <property type="protein sequence ID" value="MCA9382612.1"/>
    <property type="molecule type" value="Genomic_DNA"/>
</dbReference>
<dbReference type="Proteomes" id="UP000782843">
    <property type="component" value="Unassembled WGS sequence"/>
</dbReference>
<evidence type="ECO:0000259" key="2">
    <source>
        <dbReference type="Pfam" id="PF00673"/>
    </source>
</evidence>
<dbReference type="Pfam" id="PF00673">
    <property type="entry name" value="Ribosomal_L5_C"/>
    <property type="match status" value="1"/>
</dbReference>
<organism evidence="3 4">
    <name type="scientific">Candidatus Dojkabacteria bacterium</name>
    <dbReference type="NCBI Taxonomy" id="2099670"/>
    <lineage>
        <taxon>Bacteria</taxon>
        <taxon>Candidatus Dojkabacteria</taxon>
    </lineage>
</organism>